<dbReference type="RefSeq" id="WP_159343324.1">
    <property type="nucleotide sequence ID" value="NZ_CP024621.1"/>
</dbReference>
<evidence type="ECO:0000313" key="1">
    <source>
        <dbReference type="EMBL" id="QHD51091.1"/>
    </source>
</evidence>
<dbReference type="OrthoDB" id="6163682at2"/>
<sequence>MGSVTCVCFDACGYRWALEARHVRRIDSTLSLARHAAFETLLCDSPGQPTRWLTLVDRQGPWQLGLPSDSVLLPLPSAALHPLPPLLAARVRHPALCGIAVVAQSLTLLLNGAQLRLPTTSGSVGEP</sequence>
<reference evidence="1 2" key="1">
    <citation type="submission" date="2017-10" db="EMBL/GenBank/DDBJ databases">
        <title>Coral associated bacteria.</title>
        <authorList>
            <person name="Wang X."/>
        </authorList>
    </citation>
    <scope>NUCLEOTIDE SEQUENCE [LARGE SCALE GENOMIC DNA]</scope>
    <source>
        <strain evidence="1 2">SCSIO 43005</strain>
    </source>
</reference>
<dbReference type="KEGG" id="hmd:CTT34_16090"/>
<organism evidence="1 2">
    <name type="scientific">Vreelandella aquamarina</name>
    <dbReference type="NCBI Taxonomy" id="77097"/>
    <lineage>
        <taxon>Bacteria</taxon>
        <taxon>Pseudomonadati</taxon>
        <taxon>Pseudomonadota</taxon>
        <taxon>Gammaproteobacteria</taxon>
        <taxon>Oceanospirillales</taxon>
        <taxon>Halomonadaceae</taxon>
        <taxon>Vreelandella</taxon>
    </lineage>
</organism>
<evidence type="ECO:0008006" key="3">
    <source>
        <dbReference type="Google" id="ProtNLM"/>
    </source>
</evidence>
<dbReference type="Proteomes" id="UP000463949">
    <property type="component" value="Chromosome"/>
</dbReference>
<proteinExistence type="predicted"/>
<gene>
    <name evidence="1" type="ORF">CTT34_16090</name>
</gene>
<dbReference type="EMBL" id="CP024621">
    <property type="protein sequence ID" value="QHD51091.1"/>
    <property type="molecule type" value="Genomic_DNA"/>
</dbReference>
<dbReference type="AlphaFoldDB" id="A0A857GUB6"/>
<protein>
    <recommendedName>
        <fullName evidence="3">CheW-like domain-containing protein</fullName>
    </recommendedName>
</protein>
<name>A0A857GUB6_9GAMM</name>
<evidence type="ECO:0000313" key="2">
    <source>
        <dbReference type="Proteomes" id="UP000463949"/>
    </source>
</evidence>
<accession>A0A857GUB6</accession>